<dbReference type="PROSITE" id="PS50109">
    <property type="entry name" value="HIS_KIN"/>
    <property type="match status" value="1"/>
</dbReference>
<keyword evidence="8" id="KW-0547">Nucleotide-binding</keyword>
<reference evidence="19 20" key="1">
    <citation type="submission" date="2021-01" db="EMBL/GenBank/DDBJ databases">
        <title>Whole genome shotgun sequence of Actinoplanes humidus NBRC 14915.</title>
        <authorList>
            <person name="Komaki H."/>
            <person name="Tamura T."/>
        </authorList>
    </citation>
    <scope>NUCLEOTIDE SEQUENCE [LARGE SCALE GENOMIC DNA]</scope>
    <source>
        <strain evidence="19 20">NBRC 14915</strain>
    </source>
</reference>
<keyword evidence="13 16" id="KW-0472">Membrane</keyword>
<dbReference type="InterPro" id="IPR035965">
    <property type="entry name" value="PAS-like_dom_sf"/>
</dbReference>
<dbReference type="InterPro" id="IPR000014">
    <property type="entry name" value="PAS"/>
</dbReference>
<feature type="region of interest" description="Disordered" evidence="15">
    <location>
        <begin position="688"/>
        <end position="711"/>
    </location>
</feature>
<evidence type="ECO:0000313" key="20">
    <source>
        <dbReference type="Proteomes" id="UP000603200"/>
    </source>
</evidence>
<evidence type="ECO:0000256" key="12">
    <source>
        <dbReference type="ARBA" id="ARBA00023012"/>
    </source>
</evidence>
<dbReference type="SUPFAM" id="SSF55874">
    <property type="entry name" value="ATPase domain of HSP90 chaperone/DNA topoisomerase II/histidine kinase"/>
    <property type="match status" value="1"/>
</dbReference>
<dbReference type="SUPFAM" id="SSF47384">
    <property type="entry name" value="Homodimeric domain of signal transducing histidine kinase"/>
    <property type="match status" value="1"/>
</dbReference>
<proteinExistence type="predicted"/>
<dbReference type="InterPro" id="IPR036097">
    <property type="entry name" value="HisK_dim/P_sf"/>
</dbReference>
<keyword evidence="6" id="KW-0808">Transferase</keyword>
<dbReference type="Gene3D" id="1.10.287.130">
    <property type="match status" value="1"/>
</dbReference>
<evidence type="ECO:0000256" key="9">
    <source>
        <dbReference type="ARBA" id="ARBA00022777"/>
    </source>
</evidence>
<dbReference type="Gene3D" id="3.30.450.20">
    <property type="entry name" value="PAS domain"/>
    <property type="match status" value="1"/>
</dbReference>
<evidence type="ECO:0000256" key="1">
    <source>
        <dbReference type="ARBA" id="ARBA00000085"/>
    </source>
</evidence>
<accession>A0ABQ4A558</accession>
<evidence type="ECO:0000256" key="7">
    <source>
        <dbReference type="ARBA" id="ARBA00022692"/>
    </source>
</evidence>
<evidence type="ECO:0000259" key="18">
    <source>
        <dbReference type="PROSITE" id="PS50112"/>
    </source>
</evidence>
<feature type="transmembrane region" description="Helical" evidence="16">
    <location>
        <begin position="285"/>
        <end position="308"/>
    </location>
</feature>
<dbReference type="Pfam" id="PF00512">
    <property type="entry name" value="HisKA"/>
    <property type="match status" value="1"/>
</dbReference>
<evidence type="ECO:0000256" key="11">
    <source>
        <dbReference type="ARBA" id="ARBA00022989"/>
    </source>
</evidence>
<evidence type="ECO:0000256" key="16">
    <source>
        <dbReference type="SAM" id="Phobius"/>
    </source>
</evidence>
<dbReference type="Pfam" id="PF08448">
    <property type="entry name" value="PAS_4"/>
    <property type="match status" value="1"/>
</dbReference>
<dbReference type="CDD" id="cd00082">
    <property type="entry name" value="HisKA"/>
    <property type="match status" value="1"/>
</dbReference>
<feature type="transmembrane region" description="Helical" evidence="16">
    <location>
        <begin position="211"/>
        <end position="231"/>
    </location>
</feature>
<dbReference type="EMBL" id="BOMN01000131">
    <property type="protein sequence ID" value="GIE25991.1"/>
    <property type="molecule type" value="Genomic_DNA"/>
</dbReference>
<dbReference type="InterPro" id="IPR004358">
    <property type="entry name" value="Sig_transdc_His_kin-like_C"/>
</dbReference>
<comment type="catalytic activity">
    <reaction evidence="1">
        <text>ATP + protein L-histidine = ADP + protein N-phospho-L-histidine.</text>
        <dbReference type="EC" id="2.7.13.3"/>
    </reaction>
</comment>
<evidence type="ECO:0000256" key="14">
    <source>
        <dbReference type="ARBA" id="ARBA00039401"/>
    </source>
</evidence>
<keyword evidence="5" id="KW-0597">Phosphoprotein</keyword>
<feature type="transmembrane region" description="Helical" evidence="16">
    <location>
        <begin position="122"/>
        <end position="146"/>
    </location>
</feature>
<dbReference type="Proteomes" id="UP000603200">
    <property type="component" value="Unassembled WGS sequence"/>
</dbReference>
<dbReference type="InterPro" id="IPR036890">
    <property type="entry name" value="HATPase_C_sf"/>
</dbReference>
<dbReference type="InterPro" id="IPR050351">
    <property type="entry name" value="BphY/WalK/GraS-like"/>
</dbReference>
<evidence type="ECO:0000256" key="8">
    <source>
        <dbReference type="ARBA" id="ARBA00022741"/>
    </source>
</evidence>
<dbReference type="PRINTS" id="PR00344">
    <property type="entry name" value="BCTRLSENSOR"/>
</dbReference>
<keyword evidence="11 16" id="KW-1133">Transmembrane helix</keyword>
<keyword evidence="20" id="KW-1185">Reference proteome</keyword>
<keyword evidence="7 16" id="KW-0812">Transmembrane</keyword>
<dbReference type="SMART" id="SM00387">
    <property type="entry name" value="HATPase_c"/>
    <property type="match status" value="1"/>
</dbReference>
<feature type="transmembrane region" description="Helical" evidence="16">
    <location>
        <begin position="166"/>
        <end position="186"/>
    </location>
</feature>
<evidence type="ECO:0000256" key="13">
    <source>
        <dbReference type="ARBA" id="ARBA00023136"/>
    </source>
</evidence>
<dbReference type="EC" id="2.7.13.3" evidence="4"/>
<dbReference type="InterPro" id="IPR005467">
    <property type="entry name" value="His_kinase_dom"/>
</dbReference>
<dbReference type="Gene3D" id="3.30.565.10">
    <property type="entry name" value="Histidine kinase-like ATPase, C-terminal domain"/>
    <property type="match status" value="1"/>
</dbReference>
<dbReference type="InterPro" id="IPR003661">
    <property type="entry name" value="HisK_dim/P_dom"/>
</dbReference>
<feature type="domain" description="PAS" evidence="18">
    <location>
        <begin position="337"/>
        <end position="373"/>
    </location>
</feature>
<comment type="caution">
    <text evidence="19">The sequence shown here is derived from an EMBL/GenBank/DDBJ whole genome shotgun (WGS) entry which is preliminary data.</text>
</comment>
<dbReference type="RefSeq" id="WP_203842911.1">
    <property type="nucleotide sequence ID" value="NZ_BAAATV010000029.1"/>
</dbReference>
<dbReference type="PANTHER" id="PTHR42878:SF7">
    <property type="entry name" value="SENSOR HISTIDINE KINASE GLRK"/>
    <property type="match status" value="1"/>
</dbReference>
<dbReference type="InterPro" id="IPR003594">
    <property type="entry name" value="HATPase_dom"/>
</dbReference>
<evidence type="ECO:0000259" key="17">
    <source>
        <dbReference type="PROSITE" id="PS50109"/>
    </source>
</evidence>
<evidence type="ECO:0000313" key="19">
    <source>
        <dbReference type="EMBL" id="GIE25991.1"/>
    </source>
</evidence>
<evidence type="ECO:0000256" key="10">
    <source>
        <dbReference type="ARBA" id="ARBA00022840"/>
    </source>
</evidence>
<dbReference type="Pfam" id="PF02518">
    <property type="entry name" value="HATPase_c"/>
    <property type="match status" value="1"/>
</dbReference>
<feature type="transmembrane region" description="Helical" evidence="16">
    <location>
        <begin position="80"/>
        <end position="101"/>
    </location>
</feature>
<feature type="compositionally biased region" description="Low complexity" evidence="15">
    <location>
        <begin position="691"/>
        <end position="702"/>
    </location>
</feature>
<keyword evidence="10" id="KW-0067">ATP-binding</keyword>
<dbReference type="InterPro" id="IPR013656">
    <property type="entry name" value="PAS_4"/>
</dbReference>
<organism evidence="19 20">
    <name type="scientific">Winogradskya humida</name>
    <dbReference type="NCBI Taxonomy" id="113566"/>
    <lineage>
        <taxon>Bacteria</taxon>
        <taxon>Bacillati</taxon>
        <taxon>Actinomycetota</taxon>
        <taxon>Actinomycetes</taxon>
        <taxon>Micromonosporales</taxon>
        <taxon>Micromonosporaceae</taxon>
        <taxon>Winogradskya</taxon>
    </lineage>
</organism>
<feature type="domain" description="Histidine kinase" evidence="17">
    <location>
        <begin position="470"/>
        <end position="692"/>
    </location>
</feature>
<evidence type="ECO:0000256" key="2">
    <source>
        <dbReference type="ARBA" id="ARBA00004141"/>
    </source>
</evidence>
<evidence type="ECO:0000256" key="6">
    <source>
        <dbReference type="ARBA" id="ARBA00022679"/>
    </source>
</evidence>
<evidence type="ECO:0000256" key="15">
    <source>
        <dbReference type="SAM" id="MobiDB-lite"/>
    </source>
</evidence>
<dbReference type="PROSITE" id="PS50112">
    <property type="entry name" value="PAS"/>
    <property type="match status" value="1"/>
</dbReference>
<keyword evidence="12" id="KW-0902">Two-component regulatory system</keyword>
<evidence type="ECO:0000256" key="3">
    <source>
        <dbReference type="ARBA" id="ARBA00004236"/>
    </source>
</evidence>
<dbReference type="CDD" id="cd00075">
    <property type="entry name" value="HATPase"/>
    <property type="match status" value="1"/>
</dbReference>
<dbReference type="PANTHER" id="PTHR42878">
    <property type="entry name" value="TWO-COMPONENT HISTIDINE KINASE"/>
    <property type="match status" value="1"/>
</dbReference>
<evidence type="ECO:0000256" key="5">
    <source>
        <dbReference type="ARBA" id="ARBA00022553"/>
    </source>
</evidence>
<feature type="transmembrane region" description="Helical" evidence="16">
    <location>
        <begin position="251"/>
        <end position="273"/>
    </location>
</feature>
<keyword evidence="9" id="KW-0418">Kinase</keyword>
<dbReference type="SMART" id="SM00388">
    <property type="entry name" value="HisKA"/>
    <property type="match status" value="1"/>
</dbReference>
<dbReference type="SUPFAM" id="SSF55785">
    <property type="entry name" value="PYP-like sensor domain (PAS domain)"/>
    <property type="match status" value="1"/>
</dbReference>
<evidence type="ECO:0000256" key="4">
    <source>
        <dbReference type="ARBA" id="ARBA00012438"/>
    </source>
</evidence>
<protein>
    <recommendedName>
        <fullName evidence="14">Sensor-like histidine kinase SenX3</fullName>
        <ecNumber evidence="4">2.7.13.3</ecNumber>
    </recommendedName>
</protein>
<sequence length="711" mass="74465">MSIRSALMRTVLFAVAYTVATYAGRLTIMDGTSLSMVWPAAGVGIVWFCAQRHSPARWADAAALSAITLVINMLTGASPALAAVFVVANLVQVGVFLSLMSRWRPNLWGAGGSEGLRSPRDLWALLSAAFCATAAGAAIGPTGVWLSIGHYSWPATAVWMARNTASMLLIGAVGLCFGHALAAYLTRNGGRPTGWRRDAGLALRRTPPLRLLEYAAMAACSGAAYFVGFGYEHELPIAFTLIGLTIWGGTRLSTPFVVVHDMAVGTVAVLFTLHGDGPFAQVASLPLRAMIVQLFVAMVAVVGLSLALGRDERQALIAELAADKAALAAKEEQAAQQAKLMGLVIDSMADGLAVITADGKVTLRNPAMARLLGGRTSPGDQVAASGYYGLFNLDGTPIPADQTAYARAMEGERVTGQDILIRNPDVPDGRILSVSASRLHHRGENSAVLLFHDVTAERRHRDELIGFAGVVAHDLLNPLAAVEGWTEAATEVLTEATATPAATEALGSLTRVTRSAARMRGLINDLLAYTTARDATLAPGELDLDALVQDICTTRTDSAQAAGSPSPLFTVARLGTAYADAVLIRQLFDNLISNAVKYTAPGVTPHLSITTTSDAGGMLTISITDNGIGIPAGQHDAIFDNFHRAHRTAGYAGTGLGLGICQRIVHRHGGTIRATDNPTGGSRFTFTLPSTTAPAGTPVGTGQRDKVPGHA</sequence>
<comment type="subcellular location">
    <subcellularLocation>
        <location evidence="3">Cell membrane</location>
    </subcellularLocation>
    <subcellularLocation>
        <location evidence="2">Membrane</location>
        <topology evidence="2">Multi-pass membrane protein</topology>
    </subcellularLocation>
</comment>
<gene>
    <name evidence="19" type="ORF">Ahu01nite_090930</name>
</gene>
<name>A0ABQ4A558_9ACTN</name>